<proteinExistence type="inferred from homology"/>
<dbReference type="InterPro" id="IPR012340">
    <property type="entry name" value="NA-bd_OB-fold"/>
</dbReference>
<evidence type="ECO:0000259" key="16">
    <source>
        <dbReference type="PROSITE" id="PS50172"/>
    </source>
</evidence>
<organism evidence="17 18">
    <name type="scientific">Pseudomonas taeanensis MS-3</name>
    <dbReference type="NCBI Taxonomy" id="1395571"/>
    <lineage>
        <taxon>Bacteria</taxon>
        <taxon>Pseudomonadati</taxon>
        <taxon>Pseudomonadota</taxon>
        <taxon>Gammaproteobacteria</taxon>
        <taxon>Pseudomonadales</taxon>
        <taxon>Pseudomonadaceae</taxon>
        <taxon>Pseudomonas</taxon>
    </lineage>
</organism>
<dbReference type="PANTHER" id="PTHR23389">
    <property type="entry name" value="CHROMOSOME TRANSMISSION FIDELITY FACTOR 18"/>
    <property type="match status" value="1"/>
</dbReference>
<feature type="binding site" evidence="14">
    <location>
        <position position="328"/>
    </location>
    <ligand>
        <name>NAD(+)</name>
        <dbReference type="ChEBI" id="CHEBI:57540"/>
    </ligand>
</feature>
<dbReference type="SUPFAM" id="SSF52113">
    <property type="entry name" value="BRCT domain"/>
    <property type="match status" value="1"/>
</dbReference>
<dbReference type="InterPro" id="IPR004150">
    <property type="entry name" value="NAD_DNA_ligase_OB"/>
</dbReference>
<evidence type="ECO:0000313" key="18">
    <source>
        <dbReference type="Proteomes" id="UP000030063"/>
    </source>
</evidence>
<keyword evidence="5 14" id="KW-0235">DNA replication</keyword>
<evidence type="ECO:0000256" key="15">
    <source>
        <dbReference type="RuleBase" id="RU000618"/>
    </source>
</evidence>
<dbReference type="InterPro" id="IPR001357">
    <property type="entry name" value="BRCT_dom"/>
</dbReference>
<evidence type="ECO:0000256" key="8">
    <source>
        <dbReference type="ARBA" id="ARBA00022833"/>
    </source>
</evidence>
<evidence type="ECO:0000256" key="1">
    <source>
        <dbReference type="ARBA" id="ARBA00004067"/>
    </source>
</evidence>
<dbReference type="SMART" id="SM00278">
    <property type="entry name" value="HhH1"/>
    <property type="match status" value="4"/>
</dbReference>
<feature type="binding site" evidence="14">
    <location>
        <position position="128"/>
    </location>
    <ligand>
        <name>NAD(+)</name>
        <dbReference type="ChEBI" id="CHEBI:57540"/>
    </ligand>
</feature>
<dbReference type="GO" id="GO:0005829">
    <property type="term" value="C:cytosol"/>
    <property type="evidence" value="ECO:0007669"/>
    <property type="project" value="TreeGrafter"/>
</dbReference>
<dbReference type="Proteomes" id="UP000030063">
    <property type="component" value="Unassembled WGS sequence"/>
</dbReference>
<evidence type="ECO:0000256" key="14">
    <source>
        <dbReference type="HAMAP-Rule" id="MF_01588"/>
    </source>
</evidence>
<dbReference type="NCBIfam" id="TIGR00575">
    <property type="entry name" value="dnlj"/>
    <property type="match status" value="1"/>
</dbReference>
<dbReference type="GO" id="GO:0003677">
    <property type="term" value="F:DNA binding"/>
    <property type="evidence" value="ECO:0007669"/>
    <property type="project" value="InterPro"/>
</dbReference>
<evidence type="ECO:0000256" key="12">
    <source>
        <dbReference type="ARBA" id="ARBA00034005"/>
    </source>
</evidence>
<dbReference type="SUPFAM" id="SSF50249">
    <property type="entry name" value="Nucleic acid-binding proteins"/>
    <property type="match status" value="1"/>
</dbReference>
<dbReference type="InterPro" id="IPR010994">
    <property type="entry name" value="RuvA_2-like"/>
</dbReference>
<dbReference type="FunFam" id="3.30.470.30:FF:000001">
    <property type="entry name" value="DNA ligase"/>
    <property type="match status" value="1"/>
</dbReference>
<evidence type="ECO:0000256" key="2">
    <source>
        <dbReference type="ARBA" id="ARBA00012722"/>
    </source>
</evidence>
<keyword evidence="9 14" id="KW-0460">Magnesium</keyword>
<dbReference type="FunFam" id="1.10.287.610:FF:000002">
    <property type="entry name" value="DNA ligase"/>
    <property type="match status" value="1"/>
</dbReference>
<dbReference type="Gene3D" id="3.30.470.30">
    <property type="entry name" value="DNA ligase/mRNA capping enzyme"/>
    <property type="match status" value="1"/>
</dbReference>
<evidence type="ECO:0000256" key="9">
    <source>
        <dbReference type="ARBA" id="ARBA00022842"/>
    </source>
</evidence>
<comment type="similarity">
    <text evidence="13 14">Belongs to the NAD-dependent DNA ligase family. LigA subfamily.</text>
</comment>
<feature type="binding site" evidence="14">
    <location>
        <position position="304"/>
    </location>
    <ligand>
        <name>NAD(+)</name>
        <dbReference type="ChEBI" id="CHEBI:57540"/>
    </ligand>
</feature>
<dbReference type="InterPro" id="IPR041663">
    <property type="entry name" value="DisA/LigA_HHH"/>
</dbReference>
<dbReference type="NCBIfam" id="NF005932">
    <property type="entry name" value="PRK07956.1"/>
    <property type="match status" value="1"/>
</dbReference>
<dbReference type="FunFam" id="2.40.50.140:FF:000012">
    <property type="entry name" value="DNA ligase"/>
    <property type="match status" value="1"/>
</dbReference>
<comment type="cofactor">
    <cofactor evidence="14">
        <name>Mg(2+)</name>
        <dbReference type="ChEBI" id="CHEBI:18420"/>
    </cofactor>
    <cofactor evidence="14">
        <name>Mn(2+)</name>
        <dbReference type="ChEBI" id="CHEBI:29035"/>
    </cofactor>
</comment>
<dbReference type="EMBL" id="AWSQ01000004">
    <property type="protein sequence ID" value="KFX69242.1"/>
    <property type="molecule type" value="Genomic_DNA"/>
</dbReference>
<dbReference type="Pfam" id="PF12826">
    <property type="entry name" value="HHH_2"/>
    <property type="match status" value="1"/>
</dbReference>
<keyword evidence="4 14" id="KW-0436">Ligase</keyword>
<dbReference type="InterPro" id="IPR018239">
    <property type="entry name" value="DNA_ligase_AS"/>
</dbReference>
<evidence type="ECO:0000256" key="11">
    <source>
        <dbReference type="ARBA" id="ARBA00023204"/>
    </source>
</evidence>
<comment type="catalytic activity">
    <reaction evidence="12 14 15">
        <text>NAD(+) + (deoxyribonucleotide)n-3'-hydroxyl + 5'-phospho-(deoxyribonucleotide)m = (deoxyribonucleotide)n+m + AMP + beta-nicotinamide D-nucleotide.</text>
        <dbReference type="EC" id="6.5.1.2"/>
    </reaction>
</comment>
<name>A0A0A1YH18_9PSED</name>
<dbReference type="CDD" id="cd17748">
    <property type="entry name" value="BRCT_DNA_ligase_like"/>
    <property type="match status" value="1"/>
</dbReference>
<comment type="function">
    <text evidence="1 14">DNA ligase that catalyzes the formation of phosphodiester linkages between 5'-phosphoryl and 3'-hydroxyl groups in double-stranded DNA using NAD as a coenzyme and as the energy source for the reaction. It is essential for DNA replication and repair of damaged DNA.</text>
</comment>
<evidence type="ECO:0000256" key="3">
    <source>
        <dbReference type="ARBA" id="ARBA00013308"/>
    </source>
</evidence>
<evidence type="ECO:0000256" key="5">
    <source>
        <dbReference type="ARBA" id="ARBA00022705"/>
    </source>
</evidence>
<keyword evidence="8 14" id="KW-0862">Zinc</keyword>
<comment type="caution">
    <text evidence="14">Lacks conserved residue(s) required for the propagation of feature annotation.</text>
</comment>
<dbReference type="PIRSF" id="PIRSF001604">
    <property type="entry name" value="LigA"/>
    <property type="match status" value="1"/>
</dbReference>
<sequence length="796" mass="86288">MTDAATTPQIAAERVAQLRAELDEHNYRYHVLDEPSIPDAEYDRLFHQLKALEAEYPQLITPDSPTQRVGSLALSAFGEVKHEVPMLSLGNAFEEDDLRDFDRRVREGLDLPVGDLFGGGAEVEYSCEPKLDGLAVSLLYENGLLVRGATRGDGSTGEDISVNVRTIRNIPLKLHGSGWPSVLEVRGEVFMSRAGFAALNARQLESGGKTFANPRNAAAGSLRQLDSRITASRPLELCAYGIGQVQGELPDNHIGILTALKGWGLPISRELQLAKGAEECLAYYRAIGAKRDALPYEIDGVVFKVNNLAYQRELGFRAREPRWAIAHKFPAMEELTELLDVEFQVGRTGAVTPVARLQPVRVAGVTVSNATLHNMDEVMRLGVMIGDTVIIRRAGDVIPQVVQVVAERRPADARPVHIPESCPVCGSRVERTQLIKRSKGKESVSEGSIYRCVGRLACAAQLKQAIIHYVSRRAMDIEGLGEKSVEQLVDEGLVRSPADLYTLKFEQLVGLEGFAELSANNLLAAIADSRQPSLARFIYALGIPDVGEETAKLLARALGSLQRIQQALPDVLTYLPDVGLEVAYEIRNFFDDAHNQQVIHDLLARGLELQEEGELSPEFAACATLAGFIDKLNISGIAATGAKNLAEKAASLDGVIALSQDWLELSVTKGLSEKAKQSLREFFAVEANIQRARAIEAQLREFGMHWQSEKRVVAGLPLAGQTWVLTGALEVMSRDLAKDKLESLGAKVAGSVSAKTTCVVAGPGAGSKLAKASELGLKVLDEEAFLAELAAYGVVA</sequence>
<evidence type="ECO:0000256" key="7">
    <source>
        <dbReference type="ARBA" id="ARBA00022763"/>
    </source>
</evidence>
<dbReference type="GO" id="GO:0006260">
    <property type="term" value="P:DNA replication"/>
    <property type="evidence" value="ECO:0007669"/>
    <property type="project" value="UniProtKB-KW"/>
</dbReference>
<feature type="binding site" evidence="14">
    <location>
        <position position="458"/>
    </location>
    <ligand>
        <name>Zn(2+)</name>
        <dbReference type="ChEBI" id="CHEBI:29105"/>
    </ligand>
</feature>
<dbReference type="SMART" id="SM00292">
    <property type="entry name" value="BRCT"/>
    <property type="match status" value="1"/>
</dbReference>
<feature type="binding site" evidence="14">
    <location>
        <begin position="88"/>
        <end position="89"/>
    </location>
    <ligand>
        <name>NAD(+)</name>
        <dbReference type="ChEBI" id="CHEBI:57540"/>
    </ligand>
</feature>
<gene>
    <name evidence="14" type="primary">ligA</name>
    <name evidence="17" type="ORF">TMS3_0117435</name>
</gene>
<feature type="active site" description="N6-AMP-lysine intermediate" evidence="14">
    <location>
        <position position="130"/>
    </location>
</feature>
<dbReference type="Gene3D" id="1.10.150.20">
    <property type="entry name" value="5' to 3' exonuclease, C-terminal subdomain"/>
    <property type="match status" value="3"/>
</dbReference>
<feature type="binding site" evidence="14">
    <location>
        <position position="188"/>
    </location>
    <ligand>
        <name>NAD(+)</name>
        <dbReference type="ChEBI" id="CHEBI:57540"/>
    </ligand>
</feature>
<dbReference type="Gene3D" id="3.40.50.10190">
    <property type="entry name" value="BRCT domain"/>
    <property type="match status" value="1"/>
</dbReference>
<feature type="binding site" evidence="14">
    <location>
        <position position="425"/>
    </location>
    <ligand>
        <name>Zn(2+)</name>
        <dbReference type="ChEBI" id="CHEBI:29105"/>
    </ligand>
</feature>
<dbReference type="CDD" id="cd00114">
    <property type="entry name" value="LIGANc"/>
    <property type="match status" value="1"/>
</dbReference>
<dbReference type="GO" id="GO:0006281">
    <property type="term" value="P:DNA repair"/>
    <property type="evidence" value="ECO:0007669"/>
    <property type="project" value="UniProtKB-KW"/>
</dbReference>
<keyword evidence="14" id="KW-0464">Manganese</keyword>
<dbReference type="STRING" id="1395571.TMS3_0117435"/>
<dbReference type="InterPro" id="IPR001679">
    <property type="entry name" value="DNA_ligase"/>
</dbReference>
<evidence type="ECO:0000313" key="17">
    <source>
        <dbReference type="EMBL" id="KFX69242.1"/>
    </source>
</evidence>
<dbReference type="PROSITE" id="PS01055">
    <property type="entry name" value="DNA_LIGASE_N1"/>
    <property type="match status" value="1"/>
</dbReference>
<feature type="binding site" evidence="14">
    <location>
        <position position="151"/>
    </location>
    <ligand>
        <name>NAD(+)</name>
        <dbReference type="ChEBI" id="CHEBI:57540"/>
    </ligand>
</feature>
<feature type="domain" description="BRCT" evidence="16">
    <location>
        <begin position="713"/>
        <end position="796"/>
    </location>
</feature>
<dbReference type="PROSITE" id="PS50172">
    <property type="entry name" value="BRCT"/>
    <property type="match status" value="1"/>
</dbReference>
<accession>A0A0A1YH18</accession>
<feature type="binding site" evidence="14">
    <location>
        <position position="422"/>
    </location>
    <ligand>
        <name>Zn(2+)</name>
        <dbReference type="ChEBI" id="CHEBI:29105"/>
    </ligand>
</feature>
<keyword evidence="11 14" id="KW-0234">DNA repair</keyword>
<keyword evidence="6 14" id="KW-0479">Metal-binding</keyword>
<dbReference type="InterPro" id="IPR013840">
    <property type="entry name" value="DNAligase_N"/>
</dbReference>
<dbReference type="Gene3D" id="2.40.50.140">
    <property type="entry name" value="Nucleic acid-binding proteins"/>
    <property type="match status" value="1"/>
</dbReference>
<dbReference type="PROSITE" id="PS01056">
    <property type="entry name" value="DNA_LIGASE_N2"/>
    <property type="match status" value="1"/>
</dbReference>
<dbReference type="InterPro" id="IPR033136">
    <property type="entry name" value="DNA_ligase_CS"/>
</dbReference>
<dbReference type="eggNOG" id="COG0272">
    <property type="taxonomic scope" value="Bacteria"/>
</dbReference>
<feature type="binding site" evidence="14">
    <location>
        <begin position="39"/>
        <end position="43"/>
    </location>
    <ligand>
        <name>NAD(+)</name>
        <dbReference type="ChEBI" id="CHEBI:57540"/>
    </ligand>
</feature>
<dbReference type="GO" id="GO:0003911">
    <property type="term" value="F:DNA ligase (NAD+) activity"/>
    <property type="evidence" value="ECO:0007669"/>
    <property type="project" value="UniProtKB-UniRule"/>
</dbReference>
<dbReference type="PANTHER" id="PTHR23389:SF9">
    <property type="entry name" value="DNA LIGASE"/>
    <property type="match status" value="1"/>
</dbReference>
<evidence type="ECO:0000256" key="13">
    <source>
        <dbReference type="ARBA" id="ARBA00060881"/>
    </source>
</evidence>
<dbReference type="RefSeq" id="WP_025166479.1">
    <property type="nucleotide sequence ID" value="NZ_AWSQ01000004.1"/>
</dbReference>
<dbReference type="FunFam" id="1.10.150.20:FF:000007">
    <property type="entry name" value="DNA ligase"/>
    <property type="match status" value="1"/>
</dbReference>
<dbReference type="InterPro" id="IPR036420">
    <property type="entry name" value="BRCT_dom_sf"/>
</dbReference>
<keyword evidence="10 14" id="KW-0520">NAD</keyword>
<comment type="caution">
    <text evidence="17">The sequence shown here is derived from an EMBL/GenBank/DDBJ whole genome shotgun (WGS) entry which is preliminary data.</text>
</comment>
<dbReference type="Pfam" id="PF01653">
    <property type="entry name" value="DNA_ligase_aden"/>
    <property type="match status" value="1"/>
</dbReference>
<dbReference type="AlphaFoldDB" id="A0A0A1YH18"/>
<dbReference type="OrthoDB" id="9759736at2"/>
<dbReference type="Gene3D" id="6.20.10.30">
    <property type="match status" value="1"/>
</dbReference>
<dbReference type="Pfam" id="PF14520">
    <property type="entry name" value="HHH_5"/>
    <property type="match status" value="1"/>
</dbReference>
<dbReference type="SUPFAM" id="SSF56091">
    <property type="entry name" value="DNA ligase/mRNA capping enzyme, catalytic domain"/>
    <property type="match status" value="1"/>
</dbReference>
<keyword evidence="18" id="KW-1185">Reference proteome</keyword>
<reference evidence="17 18" key="1">
    <citation type="journal article" date="2014" name="Genome Announc.">
        <title>Draft Genome Sequence of Petroleum Oil-Degrading Marine Bacterium Pseudomonas taeanensis Strain MS-3, Isolated from a Crude Oil-Contaminated Seashore.</title>
        <authorList>
            <person name="Lee S.Y."/>
            <person name="Kim S.H."/>
            <person name="Lee D.G."/>
            <person name="Shin S."/>
            <person name="Yun S.H."/>
            <person name="Choi C.W."/>
            <person name="Chung Y.H."/>
            <person name="Choi J.S."/>
            <person name="Kahng H.Y."/>
            <person name="Kim S.I."/>
        </authorList>
    </citation>
    <scope>NUCLEOTIDE SEQUENCE [LARGE SCALE GENOMIC DNA]</scope>
    <source>
        <strain evidence="17 18">MS-3</strain>
    </source>
</reference>
<dbReference type="Pfam" id="PF00533">
    <property type="entry name" value="BRCT"/>
    <property type="match status" value="1"/>
</dbReference>
<dbReference type="InterPro" id="IPR003583">
    <property type="entry name" value="Hlx-hairpin-Hlx_DNA-bd_motif"/>
</dbReference>
<dbReference type="Gene3D" id="1.10.287.610">
    <property type="entry name" value="Helix hairpin bin"/>
    <property type="match status" value="1"/>
</dbReference>
<evidence type="ECO:0000256" key="10">
    <source>
        <dbReference type="ARBA" id="ARBA00023027"/>
    </source>
</evidence>
<evidence type="ECO:0000256" key="6">
    <source>
        <dbReference type="ARBA" id="ARBA00022723"/>
    </source>
</evidence>
<keyword evidence="7 14" id="KW-0227">DNA damage</keyword>
<dbReference type="SMART" id="SM00532">
    <property type="entry name" value="LIGANc"/>
    <property type="match status" value="1"/>
</dbReference>
<dbReference type="InterPro" id="IPR013839">
    <property type="entry name" value="DNAligase_adenylation"/>
</dbReference>
<protein>
    <recommendedName>
        <fullName evidence="3 14">DNA ligase</fullName>
        <ecNumber evidence="2 14">6.5.1.2</ecNumber>
    </recommendedName>
    <alternativeName>
        <fullName evidence="14">Polydeoxyribonucleotide synthase [NAD(+)]</fullName>
    </alternativeName>
</protein>
<evidence type="ECO:0000256" key="4">
    <source>
        <dbReference type="ARBA" id="ARBA00022598"/>
    </source>
</evidence>
<dbReference type="EC" id="6.5.1.2" evidence="2 14"/>
<dbReference type="Pfam" id="PF03120">
    <property type="entry name" value="OB_DNA_ligase"/>
    <property type="match status" value="1"/>
</dbReference>
<dbReference type="GO" id="GO:0046872">
    <property type="term" value="F:metal ion binding"/>
    <property type="evidence" value="ECO:0007669"/>
    <property type="project" value="UniProtKB-KW"/>
</dbReference>
<dbReference type="FunFam" id="1.10.150.20:FF:000006">
    <property type="entry name" value="DNA ligase"/>
    <property type="match status" value="1"/>
</dbReference>
<dbReference type="SUPFAM" id="SSF47781">
    <property type="entry name" value="RuvA domain 2-like"/>
    <property type="match status" value="2"/>
</dbReference>
<dbReference type="HAMAP" id="MF_01588">
    <property type="entry name" value="DNA_ligase_A"/>
    <property type="match status" value="1"/>
</dbReference>